<reference evidence="1 2" key="1">
    <citation type="submission" date="2017-11" db="EMBL/GenBank/DDBJ databases">
        <title>De novo assembly and phasing of dikaryotic genomes from two isolates of Puccinia coronata f. sp. avenae, the causal agent of oat crown rust.</title>
        <authorList>
            <person name="Miller M.E."/>
            <person name="Zhang Y."/>
            <person name="Omidvar V."/>
            <person name="Sperschneider J."/>
            <person name="Schwessinger B."/>
            <person name="Raley C."/>
            <person name="Palmer J.M."/>
            <person name="Garnica D."/>
            <person name="Upadhyaya N."/>
            <person name="Rathjen J."/>
            <person name="Taylor J.M."/>
            <person name="Park R.F."/>
            <person name="Dodds P.N."/>
            <person name="Hirsch C.D."/>
            <person name="Kianian S.F."/>
            <person name="Figueroa M."/>
        </authorList>
    </citation>
    <scope>NUCLEOTIDE SEQUENCE [LARGE SCALE GENOMIC DNA]</scope>
    <source>
        <strain evidence="1">12NC29</strain>
    </source>
</reference>
<keyword evidence="2" id="KW-1185">Reference proteome</keyword>
<evidence type="ECO:0000313" key="1">
    <source>
        <dbReference type="EMBL" id="PLW58690.1"/>
    </source>
</evidence>
<organism evidence="1 2">
    <name type="scientific">Puccinia coronata f. sp. avenae</name>
    <dbReference type="NCBI Taxonomy" id="200324"/>
    <lineage>
        <taxon>Eukaryota</taxon>
        <taxon>Fungi</taxon>
        <taxon>Dikarya</taxon>
        <taxon>Basidiomycota</taxon>
        <taxon>Pucciniomycotina</taxon>
        <taxon>Pucciniomycetes</taxon>
        <taxon>Pucciniales</taxon>
        <taxon>Pucciniaceae</taxon>
        <taxon>Puccinia</taxon>
    </lineage>
</organism>
<dbReference type="Proteomes" id="UP000235388">
    <property type="component" value="Unassembled WGS sequence"/>
</dbReference>
<comment type="caution">
    <text evidence="1">The sequence shown here is derived from an EMBL/GenBank/DDBJ whole genome shotgun (WGS) entry which is preliminary data.</text>
</comment>
<dbReference type="EMBL" id="PGCJ01000001">
    <property type="protein sequence ID" value="PLW58690.1"/>
    <property type="molecule type" value="Genomic_DNA"/>
</dbReference>
<gene>
    <name evidence="1" type="ORF">PCANC_00366</name>
</gene>
<sequence>MEVLNRHSCQKKVIYGAEPPNLPYFRQSCQFYAPDPPHCQKFIASSCHPPSKPAKAPIAWHPTDTHGPELPRQPVLFQNFWPCPVSTPITTAKLWDWNITLPYNPTTTGLPNFTCHAHHLTSLTTVLHLTPLPNPAPKISSRLFLSNNPSERDVCTQCGSKPIVFPGICQNCINLAAFKHTSTTTPHAVLPPQATPATIDPKQLKWDEAINVALARYSGQSAKNLPQKKTNSQTSMEATNNLQHFLPNTLLPPLDPYQLARSQRVAAT</sequence>
<dbReference type="AlphaFoldDB" id="A0A2N5W8W9"/>
<proteinExistence type="predicted"/>
<protein>
    <submittedName>
        <fullName evidence="1">Uncharacterized protein</fullName>
    </submittedName>
</protein>
<name>A0A2N5W8W9_9BASI</name>
<evidence type="ECO:0000313" key="2">
    <source>
        <dbReference type="Proteomes" id="UP000235388"/>
    </source>
</evidence>
<accession>A0A2N5W8W9</accession>